<keyword evidence="1" id="KW-0472">Membrane</keyword>
<feature type="transmembrane region" description="Helical" evidence="1">
    <location>
        <begin position="89"/>
        <end position="107"/>
    </location>
</feature>
<evidence type="ECO:0000313" key="2">
    <source>
        <dbReference type="EMBL" id="OWQ98217.1"/>
    </source>
</evidence>
<protein>
    <submittedName>
        <fullName evidence="2">Uncharacterized protein</fullName>
    </submittedName>
</protein>
<dbReference type="RefSeq" id="WP_088471989.1">
    <property type="nucleotide sequence ID" value="NZ_NISJ01000003.1"/>
</dbReference>
<reference evidence="2 3" key="1">
    <citation type="journal article" date="2002" name="Int. J. Syst. Evol. Microbiol.">
        <title>Sphingopyxis witflariensis sp. nov., isolated from activated sludge.</title>
        <authorList>
            <person name="Kampfer P."/>
            <person name="Witzenberger R."/>
            <person name="Denner E.B."/>
            <person name="Busse H.J."/>
            <person name="Neef A."/>
        </authorList>
    </citation>
    <scope>NUCLEOTIDE SEQUENCE [LARGE SCALE GENOMIC DNA]</scope>
    <source>
        <strain evidence="2 3">DSM 14551</strain>
    </source>
</reference>
<dbReference type="AlphaFoldDB" id="A0A246JYF2"/>
<sequence length="299" mass="33905">MTGRPGEGWKIFADGDEADNVPLWKVLAQFRSDDLDEGLSLNAAIINRAKPSPVRYYNLAFIISFAFGFLSILLLIGLLVSAHSTATDLFFYLTLAALAATVAPHLWRQAYQYGLKIPDAPLKLPHAPDRLFDEVLGYLQKVDGPKAYYLSRLRKTRVPLNRRLFFGRLRYFLFSEHGKDRGMVMRYPTAMSLPADLYLHRDDVETMLAMSRPKRRGGPGRNTKYRYDDAIIALIGDPRLRTLDVKDRPAAISTVKDWLAEWFETNADASGDVPRRDQLTRYAEKICAHIETIAPAEGR</sequence>
<dbReference type="OrthoDB" id="7443341at2"/>
<proteinExistence type="predicted"/>
<comment type="caution">
    <text evidence="2">The sequence shown here is derived from an EMBL/GenBank/DDBJ whole genome shotgun (WGS) entry which is preliminary data.</text>
</comment>
<organism evidence="2 3">
    <name type="scientific">Sphingopyxis witflariensis</name>
    <dbReference type="NCBI Taxonomy" id="173675"/>
    <lineage>
        <taxon>Bacteria</taxon>
        <taxon>Pseudomonadati</taxon>
        <taxon>Pseudomonadota</taxon>
        <taxon>Alphaproteobacteria</taxon>
        <taxon>Sphingomonadales</taxon>
        <taxon>Sphingomonadaceae</taxon>
        <taxon>Sphingopyxis</taxon>
    </lineage>
</organism>
<evidence type="ECO:0000313" key="3">
    <source>
        <dbReference type="Proteomes" id="UP000197097"/>
    </source>
</evidence>
<evidence type="ECO:0000256" key="1">
    <source>
        <dbReference type="SAM" id="Phobius"/>
    </source>
</evidence>
<keyword evidence="3" id="KW-1185">Reference proteome</keyword>
<gene>
    <name evidence="2" type="ORF">CDQ91_06775</name>
</gene>
<accession>A0A246JYF2</accession>
<dbReference type="Proteomes" id="UP000197097">
    <property type="component" value="Unassembled WGS sequence"/>
</dbReference>
<name>A0A246JYF2_9SPHN</name>
<keyword evidence="1" id="KW-0812">Transmembrane</keyword>
<dbReference type="EMBL" id="NISJ01000003">
    <property type="protein sequence ID" value="OWQ98217.1"/>
    <property type="molecule type" value="Genomic_DNA"/>
</dbReference>
<keyword evidence="1" id="KW-1133">Transmembrane helix</keyword>
<feature type="transmembrane region" description="Helical" evidence="1">
    <location>
        <begin position="56"/>
        <end position="83"/>
    </location>
</feature>